<comment type="similarity">
    <text evidence="1">Belongs to the asp23 family.</text>
</comment>
<proteinExistence type="inferred from homology"/>
<evidence type="ECO:0000256" key="1">
    <source>
        <dbReference type="ARBA" id="ARBA00005721"/>
    </source>
</evidence>
<dbReference type="OrthoDB" id="5429664at2"/>
<evidence type="ECO:0000313" key="2">
    <source>
        <dbReference type="EMBL" id="SJZ33570.1"/>
    </source>
</evidence>
<keyword evidence="3" id="KW-1185">Reference proteome</keyword>
<dbReference type="AlphaFoldDB" id="A0A1T4JTN3"/>
<accession>A0A1T4JTN3</accession>
<dbReference type="Pfam" id="PF03780">
    <property type="entry name" value="Asp23"/>
    <property type="match status" value="1"/>
</dbReference>
<protein>
    <submittedName>
        <fullName evidence="2">Asp23 family, cell envelope-related function</fullName>
    </submittedName>
</protein>
<dbReference type="Proteomes" id="UP000190625">
    <property type="component" value="Unassembled WGS sequence"/>
</dbReference>
<reference evidence="3" key="1">
    <citation type="submission" date="2017-02" db="EMBL/GenBank/DDBJ databases">
        <authorList>
            <person name="Varghese N."/>
            <person name="Submissions S."/>
        </authorList>
    </citation>
    <scope>NUCLEOTIDE SEQUENCE [LARGE SCALE GENOMIC DNA]</scope>
    <source>
        <strain evidence="3">ATCC BAA-73</strain>
    </source>
</reference>
<organism evidence="2 3">
    <name type="scientific">Selenihalanaerobacter shriftii</name>
    <dbReference type="NCBI Taxonomy" id="142842"/>
    <lineage>
        <taxon>Bacteria</taxon>
        <taxon>Bacillati</taxon>
        <taxon>Bacillota</taxon>
        <taxon>Clostridia</taxon>
        <taxon>Halanaerobiales</taxon>
        <taxon>Halobacteroidaceae</taxon>
        <taxon>Selenihalanaerobacter</taxon>
    </lineage>
</organism>
<evidence type="ECO:0000313" key="3">
    <source>
        <dbReference type="Proteomes" id="UP000190625"/>
    </source>
</evidence>
<dbReference type="STRING" id="142842.SAMN02745118_00404"/>
<dbReference type="RefSeq" id="WP_078808922.1">
    <property type="nucleotide sequence ID" value="NZ_FUWM01000004.1"/>
</dbReference>
<dbReference type="InterPro" id="IPR005531">
    <property type="entry name" value="Asp23"/>
</dbReference>
<gene>
    <name evidence="2" type="ORF">SAMN02745118_00404</name>
</gene>
<name>A0A1T4JTN3_9FIRM</name>
<sequence length="268" mass="30215">MDVYALVGSSGTGKSHRARMVAYGNNIDYIIDDGLLIKGSKVIGGKSAKQEDNKIKAVKRAIFIEEEHAREIKSIIHSSDVPSILILGTSDKMIYRIIEALDLVDPTEIIRIEDIASPEEMEMAKQQRQKEGKHVIPVPNVEVKPNFSGYLMESLELLFSNKNDEITAEKTIVRPKFSYYGKLLIADRVMTDLVEYTLEQDLRVDRIKKIKVNQNEAGTEISIRLILEYGLMLHEVAHELQLNIKKLLEDSTGVTVLRVDIKVEGLVV</sequence>
<dbReference type="EMBL" id="FUWM01000004">
    <property type="protein sequence ID" value="SJZ33570.1"/>
    <property type="molecule type" value="Genomic_DNA"/>
</dbReference>